<evidence type="ECO:0000256" key="1">
    <source>
        <dbReference type="ARBA" id="ARBA00005964"/>
    </source>
</evidence>
<evidence type="ECO:0000256" key="2">
    <source>
        <dbReference type="ARBA" id="ARBA00022801"/>
    </source>
</evidence>
<keyword evidence="2 3" id="KW-0378">Hydrolase</keyword>
<dbReference type="OrthoDB" id="6846267at2759"/>
<dbReference type="Pfam" id="PF00135">
    <property type="entry name" value="COesterase"/>
    <property type="match status" value="1"/>
</dbReference>
<dbReference type="PROSITE" id="PS00122">
    <property type="entry name" value="CARBOXYLESTERASE_B_1"/>
    <property type="match status" value="1"/>
</dbReference>
<proteinExistence type="inferred from homology"/>
<accession>A0A7U2F7X2</accession>
<dbReference type="Gene3D" id="3.40.50.1820">
    <property type="entry name" value="alpha/beta hydrolase"/>
    <property type="match status" value="1"/>
</dbReference>
<dbReference type="InterPro" id="IPR019826">
    <property type="entry name" value="Carboxylesterase_B_AS"/>
</dbReference>
<evidence type="ECO:0000313" key="5">
    <source>
        <dbReference type="EMBL" id="QRD00374.1"/>
    </source>
</evidence>
<protein>
    <recommendedName>
        <fullName evidence="3">Carboxylic ester hydrolase</fullName>
        <ecNumber evidence="3">3.1.1.-</ecNumber>
    </recommendedName>
</protein>
<dbReference type="GO" id="GO:0016787">
    <property type="term" value="F:hydrolase activity"/>
    <property type="evidence" value="ECO:0007669"/>
    <property type="project" value="UniProtKB-KW"/>
</dbReference>
<evidence type="ECO:0000259" key="4">
    <source>
        <dbReference type="Pfam" id="PF00135"/>
    </source>
</evidence>
<dbReference type="InterPro" id="IPR029058">
    <property type="entry name" value="AB_hydrolase_fold"/>
</dbReference>
<evidence type="ECO:0000313" key="6">
    <source>
        <dbReference type="Proteomes" id="UP000663193"/>
    </source>
</evidence>
<organism evidence="5 6">
    <name type="scientific">Phaeosphaeria nodorum (strain SN15 / ATCC MYA-4574 / FGSC 10173)</name>
    <name type="common">Glume blotch fungus</name>
    <name type="synonym">Parastagonospora nodorum</name>
    <dbReference type="NCBI Taxonomy" id="321614"/>
    <lineage>
        <taxon>Eukaryota</taxon>
        <taxon>Fungi</taxon>
        <taxon>Dikarya</taxon>
        <taxon>Ascomycota</taxon>
        <taxon>Pezizomycotina</taxon>
        <taxon>Dothideomycetes</taxon>
        <taxon>Pleosporomycetidae</taxon>
        <taxon>Pleosporales</taxon>
        <taxon>Pleosporineae</taxon>
        <taxon>Phaeosphaeriaceae</taxon>
        <taxon>Parastagonospora</taxon>
    </lineage>
</organism>
<dbReference type="AlphaFoldDB" id="A0A7U2F7X2"/>
<dbReference type="EC" id="3.1.1.-" evidence="3"/>
<dbReference type="InterPro" id="IPR002018">
    <property type="entry name" value="CarbesteraseB"/>
</dbReference>
<comment type="similarity">
    <text evidence="1 3">Belongs to the type-B carboxylesterase/lipase family.</text>
</comment>
<name>A0A7U2F7X2_PHANO</name>
<dbReference type="PANTHER" id="PTHR43142">
    <property type="entry name" value="CARBOXYLIC ESTER HYDROLASE"/>
    <property type="match status" value="1"/>
</dbReference>
<gene>
    <name evidence="5" type="ORF">JI435_072320</name>
</gene>
<dbReference type="EMBL" id="CP069032">
    <property type="protein sequence ID" value="QRD00374.1"/>
    <property type="molecule type" value="Genomic_DNA"/>
</dbReference>
<dbReference type="VEuPathDB" id="FungiDB:JI435_072320"/>
<dbReference type="OMA" id="ISYNMMS"/>
<dbReference type="Proteomes" id="UP000663193">
    <property type="component" value="Chromosome 10"/>
</dbReference>
<evidence type="ECO:0000256" key="3">
    <source>
        <dbReference type="RuleBase" id="RU361235"/>
    </source>
</evidence>
<dbReference type="PANTHER" id="PTHR43142:SF5">
    <property type="entry name" value="CARBOXYLIC ESTER HYDROLASE"/>
    <property type="match status" value="1"/>
</dbReference>
<sequence>MPPITLHHPTLGPLKCLYSPSTSLLSIHGLPYATIPQRFARSQLCTNPSSHPIAQKRTRENVFDATYPGPSSIQPFGSVTSDASNIPLPTDDMPADEEQDEDCLTLSIHMPFTPSHTSFNAAANLPVLVFIHGGAYFLGSGNRPYYSPTSFLSHATSTSQPLLFVSINYRLGALGFLHTRTSTNIVPENNGLHDQILALRWVQEFIGGFGGDKENVMVMGQSAGAESTALLSHSSFVKEEGLFNKAIVMSGSQVTMPAMTPDEHARNFLLQADKLGIMTENRDVDDIAQDVIAVDVEKIRELAWVGSPCTMSALLPFERPTMRGKWNGGSGVEKQVISTTTYDGGISFNMMSRDESRSNHAASFTAIATDVLGRERAARLCDIYEVYDNTPDPEALQKICLFESDTGFFFAALHLCTSSPTTYFQIFDLPNPFPGPLSSQGHFATHTFDITTLLGGYDESSLPEGYGEVISNWRDKILAFVRDGAGICEEFGEEGKGLIVGSEGVREVDREGYMAGRRQRLSDLADEIDEKDGWDGWDVLWVDVCRRFLMKGE</sequence>
<feature type="domain" description="Carboxylesterase type B" evidence="4">
    <location>
        <begin position="56"/>
        <end position="289"/>
    </location>
</feature>
<dbReference type="SUPFAM" id="SSF53474">
    <property type="entry name" value="alpha/beta-Hydrolases"/>
    <property type="match status" value="1"/>
</dbReference>
<keyword evidence="6" id="KW-1185">Reference proteome</keyword>
<reference evidence="6" key="1">
    <citation type="journal article" date="2021" name="BMC Genomics">
        <title>Chromosome-level genome assembly and manually-curated proteome of model necrotroph Parastagonospora nodorum Sn15 reveals a genome-wide trove of candidate effector homologs, and redundancy of virulence-related functions within an accessory chromosome.</title>
        <authorList>
            <person name="Bertazzoni S."/>
            <person name="Jones D.A.B."/>
            <person name="Phan H.T."/>
            <person name="Tan K.-C."/>
            <person name="Hane J.K."/>
        </authorList>
    </citation>
    <scope>NUCLEOTIDE SEQUENCE [LARGE SCALE GENOMIC DNA]</scope>
    <source>
        <strain evidence="6">SN15 / ATCC MYA-4574 / FGSC 10173)</strain>
    </source>
</reference>